<dbReference type="RefSeq" id="WP_051999475.1">
    <property type="nucleotide sequence ID" value="NZ_AODE01000032.1"/>
</dbReference>
<sequence length="103" mass="11527">MANLLYKLGQTFAKHKWKTIISWFVVLGIIVAVLAIKGINFTDDIKMSGLKSLDTSNKIEEEFKQDSQKGSIRVVFKSDEEKGIVTPESQAAITKVLAEIKKK</sequence>
<dbReference type="PATRIC" id="fig|1265820.5.peg.3000"/>
<comment type="caution">
    <text evidence="2">The sequence shown here is derived from an EMBL/GenBank/DDBJ whole genome shotgun (WGS) entry which is preliminary data.</text>
</comment>
<keyword evidence="1" id="KW-0812">Transmembrane</keyword>
<dbReference type="EMBL" id="AODE01000032">
    <property type="protein sequence ID" value="EUJ26332.1"/>
    <property type="molecule type" value="Genomic_DNA"/>
</dbReference>
<dbReference type="STRING" id="1265820.PCORN_15146"/>
<dbReference type="AlphaFoldDB" id="W7BKE1"/>
<name>W7BKE1_9LIST</name>
<accession>W7BKE1</accession>
<protein>
    <submittedName>
        <fullName evidence="2">Putative transport protein</fullName>
    </submittedName>
</protein>
<evidence type="ECO:0000313" key="2">
    <source>
        <dbReference type="EMBL" id="EUJ26332.1"/>
    </source>
</evidence>
<organism evidence="2 3">
    <name type="scientific">Listeria cornellensis FSL F6-0969</name>
    <dbReference type="NCBI Taxonomy" id="1265820"/>
    <lineage>
        <taxon>Bacteria</taxon>
        <taxon>Bacillati</taxon>
        <taxon>Bacillota</taxon>
        <taxon>Bacilli</taxon>
        <taxon>Bacillales</taxon>
        <taxon>Listeriaceae</taxon>
        <taxon>Listeria</taxon>
    </lineage>
</organism>
<dbReference type="Proteomes" id="UP000019254">
    <property type="component" value="Unassembled WGS sequence"/>
</dbReference>
<keyword evidence="3" id="KW-1185">Reference proteome</keyword>
<evidence type="ECO:0000313" key="3">
    <source>
        <dbReference type="Proteomes" id="UP000019254"/>
    </source>
</evidence>
<keyword evidence="1" id="KW-0472">Membrane</keyword>
<proteinExistence type="predicted"/>
<feature type="transmembrane region" description="Helical" evidence="1">
    <location>
        <begin position="20"/>
        <end position="39"/>
    </location>
</feature>
<reference evidence="2 3" key="1">
    <citation type="journal article" date="2014" name="Int. J. Syst. Evol. Microbiol.">
        <title>Listeria floridensis sp. nov., Listeria aquatica sp. nov., Listeria cornellensis sp. nov., Listeria riparia sp. nov. and Listeria grandensis sp. nov., from agricultural and natural environments.</title>
        <authorList>
            <person name="den Bakker H.C."/>
            <person name="Warchocki S."/>
            <person name="Wright E.M."/>
            <person name="Allred A.F."/>
            <person name="Ahlstrom C."/>
            <person name="Manuel C.S."/>
            <person name="Stasiewicz M.J."/>
            <person name="Burrell A."/>
            <person name="Roof S."/>
            <person name="Strawn L."/>
            <person name="Fortes E.D."/>
            <person name="Nightingale K.K."/>
            <person name="Kephart D."/>
            <person name="Wiedmann M."/>
        </authorList>
    </citation>
    <scope>NUCLEOTIDE SEQUENCE [LARGE SCALE GENOMIC DNA]</scope>
    <source>
        <strain evidence="3">FSL F6-969</strain>
    </source>
</reference>
<keyword evidence="1" id="KW-1133">Transmembrane helix</keyword>
<evidence type="ECO:0000256" key="1">
    <source>
        <dbReference type="SAM" id="Phobius"/>
    </source>
</evidence>
<gene>
    <name evidence="2" type="ORF">PCORN_15146</name>
</gene>